<evidence type="ECO:0008006" key="4">
    <source>
        <dbReference type="Google" id="ProtNLM"/>
    </source>
</evidence>
<dbReference type="RefSeq" id="WP_166155330.1">
    <property type="nucleotide sequence ID" value="NZ_JAAOIW010000019.1"/>
</dbReference>
<evidence type="ECO:0000313" key="3">
    <source>
        <dbReference type="Proteomes" id="UP001165962"/>
    </source>
</evidence>
<keyword evidence="3" id="KW-1185">Reference proteome</keyword>
<feature type="compositionally biased region" description="Polar residues" evidence="1">
    <location>
        <begin position="1"/>
        <end position="16"/>
    </location>
</feature>
<name>A0ABX0JDB2_9BACL</name>
<sequence>MSNDKSMQSISGNEVETTGIYENEWGREETLNRGDEFPFDPTNGETEWKLVRLSSES</sequence>
<proteinExistence type="predicted"/>
<reference evidence="2" key="1">
    <citation type="submission" date="2020-03" db="EMBL/GenBank/DDBJ databases">
        <title>Draft sequencing of Paenibacilllus sp. S3N08.</title>
        <authorList>
            <person name="Kim D.-U."/>
        </authorList>
    </citation>
    <scope>NUCLEOTIDE SEQUENCE</scope>
    <source>
        <strain evidence="2">S3N08</strain>
    </source>
</reference>
<organism evidence="2 3">
    <name type="scientific">Paenibacillus agricola</name>
    <dbReference type="NCBI Taxonomy" id="2716264"/>
    <lineage>
        <taxon>Bacteria</taxon>
        <taxon>Bacillati</taxon>
        <taxon>Bacillota</taxon>
        <taxon>Bacilli</taxon>
        <taxon>Bacillales</taxon>
        <taxon>Paenibacillaceae</taxon>
        <taxon>Paenibacillus</taxon>
    </lineage>
</organism>
<gene>
    <name evidence="2" type="ORF">G9U52_32035</name>
</gene>
<protein>
    <recommendedName>
        <fullName evidence="4">YjzC-like protein</fullName>
    </recommendedName>
</protein>
<evidence type="ECO:0000256" key="1">
    <source>
        <dbReference type="SAM" id="MobiDB-lite"/>
    </source>
</evidence>
<evidence type="ECO:0000313" key="2">
    <source>
        <dbReference type="EMBL" id="NHN34424.1"/>
    </source>
</evidence>
<dbReference type="Proteomes" id="UP001165962">
    <property type="component" value="Unassembled WGS sequence"/>
</dbReference>
<dbReference type="EMBL" id="JAAOIW010000019">
    <property type="protein sequence ID" value="NHN34424.1"/>
    <property type="molecule type" value="Genomic_DNA"/>
</dbReference>
<comment type="caution">
    <text evidence="2">The sequence shown here is derived from an EMBL/GenBank/DDBJ whole genome shotgun (WGS) entry which is preliminary data.</text>
</comment>
<feature type="compositionally biased region" description="Basic and acidic residues" evidence="1">
    <location>
        <begin position="24"/>
        <end position="36"/>
    </location>
</feature>
<accession>A0ABX0JDB2</accession>
<feature type="region of interest" description="Disordered" evidence="1">
    <location>
        <begin position="1"/>
        <end position="44"/>
    </location>
</feature>